<accession>A0A969PQW9</accession>
<reference evidence="2 3" key="1">
    <citation type="submission" date="2020-03" db="EMBL/GenBank/DDBJ databases">
        <title>Assessment of the enzymatic potential of alkaline-tolerant lipase obtained from Bacillus luteus H11 (technogenic soil) for the bioremediation of saline soils contaminated with petroleum substances.</title>
        <authorList>
            <person name="Kalwasinska A."/>
        </authorList>
    </citation>
    <scope>NUCLEOTIDE SEQUENCE [LARGE SCALE GENOMIC DNA]</scope>
    <source>
        <strain evidence="2 3">H11</strain>
    </source>
</reference>
<name>A0A969PQW9_9BACI</name>
<evidence type="ECO:0000313" key="3">
    <source>
        <dbReference type="Proteomes" id="UP000752012"/>
    </source>
</evidence>
<comment type="caution">
    <text evidence="2">The sequence shown here is derived from an EMBL/GenBank/DDBJ whole genome shotgun (WGS) entry which is preliminary data.</text>
</comment>
<proteinExistence type="predicted"/>
<dbReference type="GO" id="GO:0016757">
    <property type="term" value="F:glycosyltransferase activity"/>
    <property type="evidence" value="ECO:0007669"/>
    <property type="project" value="InterPro"/>
</dbReference>
<dbReference type="InterPro" id="IPR001296">
    <property type="entry name" value="Glyco_trans_1"/>
</dbReference>
<dbReference type="InterPro" id="IPR050194">
    <property type="entry name" value="Glycosyltransferase_grp1"/>
</dbReference>
<evidence type="ECO:0000313" key="2">
    <source>
        <dbReference type="EMBL" id="NJP38771.1"/>
    </source>
</evidence>
<dbReference type="Gene3D" id="3.40.50.2000">
    <property type="entry name" value="Glycogen Phosphorylase B"/>
    <property type="match status" value="2"/>
</dbReference>
<organism evidence="2 3">
    <name type="scientific">Alkalicoccus luteus</name>
    <dbReference type="NCBI Taxonomy" id="1237094"/>
    <lineage>
        <taxon>Bacteria</taxon>
        <taxon>Bacillati</taxon>
        <taxon>Bacillota</taxon>
        <taxon>Bacilli</taxon>
        <taxon>Bacillales</taxon>
        <taxon>Bacillaceae</taxon>
        <taxon>Alkalicoccus</taxon>
    </lineage>
</organism>
<protein>
    <submittedName>
        <fullName evidence="2">Glycosyltransferase family 1 protein</fullName>
    </submittedName>
</protein>
<dbReference type="SUPFAM" id="SSF53756">
    <property type="entry name" value="UDP-Glycosyltransferase/glycogen phosphorylase"/>
    <property type="match status" value="1"/>
</dbReference>
<feature type="domain" description="Glycosyl transferase family 1" evidence="1">
    <location>
        <begin position="185"/>
        <end position="292"/>
    </location>
</feature>
<dbReference type="AlphaFoldDB" id="A0A969PQW9"/>
<gene>
    <name evidence="2" type="ORF">HCN83_14480</name>
</gene>
<dbReference type="PANTHER" id="PTHR45947:SF3">
    <property type="entry name" value="SULFOQUINOVOSYL TRANSFERASE SQD2"/>
    <property type="match status" value="1"/>
</dbReference>
<dbReference type="PANTHER" id="PTHR45947">
    <property type="entry name" value="SULFOQUINOVOSYL TRANSFERASE SQD2"/>
    <property type="match status" value="1"/>
</dbReference>
<dbReference type="EMBL" id="JAATHJ010000030">
    <property type="protein sequence ID" value="NJP38771.1"/>
    <property type="molecule type" value="Genomic_DNA"/>
</dbReference>
<dbReference type="Pfam" id="PF00534">
    <property type="entry name" value="Glycos_transf_1"/>
    <property type="match status" value="1"/>
</dbReference>
<evidence type="ECO:0000259" key="1">
    <source>
        <dbReference type="Pfam" id="PF00534"/>
    </source>
</evidence>
<sequence length="367" mass="40180">MKSRSVIHVTGAMNMGGTERMLMTLLRMKPPWKSIFLTYGTGTGTFDQEIKDLDGEIRTIPNPGSLSDHFQLFRTVKPAAVHAHTLFQSGIPLAAARAAGVPIRIAHAHTTADPSDKKGRFIYEKLMRASIALSATDYRACSSAAGNYLFAGKSFEVMPNLFDPKQFKRPPEAEVLRLKLKYGWTDKLVLGSVGRLTKVKNHAFMLDMLSELHKQGIKAVLLVVGDGDQLKTLRRKAEELSVAELVTFTGAVEDPSIYYHLMDVFLMPSLFEGLGIAALEAQASLTPVLGSEALQPEADLGGGLLYKLPLEAGSAIWAEKAISVATDSHKGTSDPVAVPPEEVLKHYYQLYRWKGGGHEQKTADYII</sequence>
<keyword evidence="3" id="KW-1185">Reference proteome</keyword>
<dbReference type="Proteomes" id="UP000752012">
    <property type="component" value="Unassembled WGS sequence"/>
</dbReference>